<evidence type="ECO:0000256" key="5">
    <source>
        <dbReference type="ARBA" id="ARBA00022960"/>
    </source>
</evidence>
<evidence type="ECO:0000256" key="10">
    <source>
        <dbReference type="ARBA" id="ARBA00037880"/>
    </source>
</evidence>
<feature type="active site" description="Nucleophile" evidence="11">
    <location>
        <position position="247"/>
    </location>
</feature>
<proteinExistence type="inferred from homology"/>
<dbReference type="FunFam" id="3.20.20.300:FF:000001">
    <property type="entry name" value="Beta-hexosaminidase"/>
    <property type="match status" value="1"/>
</dbReference>
<keyword evidence="3 11" id="KW-0132">Cell division</keyword>
<feature type="binding site" evidence="11">
    <location>
        <position position="71"/>
    </location>
    <ligand>
        <name>substrate</name>
    </ligand>
</feature>
<dbReference type="InterPro" id="IPR050226">
    <property type="entry name" value="NagZ_Beta-hexosaminidase"/>
</dbReference>
<dbReference type="NCBIfam" id="NF003740">
    <property type="entry name" value="PRK05337.1"/>
    <property type="match status" value="1"/>
</dbReference>
<evidence type="ECO:0000256" key="11">
    <source>
        <dbReference type="HAMAP-Rule" id="MF_00364"/>
    </source>
</evidence>
<dbReference type="Gene3D" id="3.20.20.300">
    <property type="entry name" value="Glycoside hydrolase, family 3, N-terminal domain"/>
    <property type="match status" value="1"/>
</dbReference>
<comment type="subcellular location">
    <subcellularLocation>
        <location evidence="11">Cytoplasm</location>
    </subcellularLocation>
</comment>
<keyword evidence="4 11" id="KW-0378">Hydrolase</keyword>
<protein>
    <recommendedName>
        <fullName evidence="11">Beta-hexosaminidase</fullName>
        <ecNumber evidence="11">3.2.1.52</ecNumber>
    </recommendedName>
    <alternativeName>
        <fullName evidence="11">Beta-N-acetylhexosaminidase</fullName>
    </alternativeName>
    <alternativeName>
        <fullName evidence="11">N-acetyl-beta-glucosaminidase</fullName>
    </alternativeName>
</protein>
<dbReference type="InterPro" id="IPR019800">
    <property type="entry name" value="Glyco_hydro_3_AS"/>
</dbReference>
<dbReference type="PANTHER" id="PTHR30480">
    <property type="entry name" value="BETA-HEXOSAMINIDASE-RELATED"/>
    <property type="match status" value="1"/>
</dbReference>
<evidence type="ECO:0000256" key="7">
    <source>
        <dbReference type="ARBA" id="ARBA00023295"/>
    </source>
</evidence>
<keyword evidence="9 11" id="KW-0961">Cell wall biogenesis/degradation</keyword>
<evidence type="ECO:0000256" key="4">
    <source>
        <dbReference type="ARBA" id="ARBA00022801"/>
    </source>
</evidence>
<dbReference type="UniPathway" id="UPA00544"/>
<dbReference type="Pfam" id="PF00933">
    <property type="entry name" value="Glyco_hydro_3"/>
    <property type="match status" value="1"/>
</dbReference>
<dbReference type="InterPro" id="IPR017853">
    <property type="entry name" value="GH"/>
</dbReference>
<dbReference type="GO" id="GO:0005975">
    <property type="term" value="P:carbohydrate metabolic process"/>
    <property type="evidence" value="ECO:0007669"/>
    <property type="project" value="InterPro"/>
</dbReference>
<dbReference type="SUPFAM" id="SSF51445">
    <property type="entry name" value="(Trans)glycosidases"/>
    <property type="match status" value="1"/>
</dbReference>
<evidence type="ECO:0000256" key="2">
    <source>
        <dbReference type="ARBA" id="ARBA00022490"/>
    </source>
</evidence>
<dbReference type="EMBL" id="LK391969">
    <property type="protein sequence ID" value="CEF27192.1"/>
    <property type="molecule type" value="Genomic_DNA"/>
</dbReference>
<dbReference type="GO" id="GO:0005737">
    <property type="term" value="C:cytoplasm"/>
    <property type="evidence" value="ECO:0007669"/>
    <property type="project" value="UniProtKB-SubCell"/>
</dbReference>
<comment type="catalytic activity">
    <reaction evidence="1 11">
        <text>Hydrolysis of terminal non-reducing N-acetyl-D-hexosamine residues in N-acetyl-beta-D-hexosaminides.</text>
        <dbReference type="EC" id="3.2.1.52"/>
    </reaction>
</comment>
<dbReference type="HAMAP" id="MF_00364">
    <property type="entry name" value="NagZ"/>
    <property type="match status" value="1"/>
</dbReference>
<feature type="site" description="Important for catalytic activity" evidence="11">
    <location>
        <position position="175"/>
    </location>
</feature>
<dbReference type="GO" id="GO:0009252">
    <property type="term" value="P:peptidoglycan biosynthetic process"/>
    <property type="evidence" value="ECO:0007669"/>
    <property type="project" value="UniProtKB-KW"/>
</dbReference>
<comment type="function">
    <text evidence="11">Plays a role in peptidoglycan recycling by cleaving the terminal beta-1,4-linked N-acetylglucosamine (GlcNAc) from peptide-linked peptidoglycan fragments, giving rise to free GlcNAc, anhydro-N-acetylmuramic acid and anhydro-N-acetylmuramic acid-linked peptides.</text>
</comment>
<evidence type="ECO:0000256" key="9">
    <source>
        <dbReference type="ARBA" id="ARBA00023316"/>
    </source>
</evidence>
<keyword evidence="8 11" id="KW-0131">Cell cycle</keyword>
<feature type="binding site" evidence="11">
    <location>
        <position position="63"/>
    </location>
    <ligand>
        <name>substrate</name>
    </ligand>
</feature>
<keyword evidence="6 11" id="KW-0573">Peptidoglycan synthesis</keyword>
<evidence type="ECO:0000259" key="12">
    <source>
        <dbReference type="Pfam" id="PF00933"/>
    </source>
</evidence>
<dbReference type="PROSITE" id="PS00775">
    <property type="entry name" value="GLYCOSYL_HYDROL_F3"/>
    <property type="match status" value="1"/>
</dbReference>
<comment type="similarity">
    <text evidence="11">Belongs to the glycosyl hydrolase 3 family. NagZ subfamily.</text>
</comment>
<dbReference type="AlphaFoldDB" id="A0A078MGV7"/>
<comment type="pathway">
    <text evidence="10 11">Cell wall biogenesis; peptidoglycan recycling.</text>
</comment>
<organism evidence="13">
    <name type="scientific">Pseudomonas saudimassiliensis</name>
    <dbReference type="NCBI Taxonomy" id="1461581"/>
    <lineage>
        <taxon>Bacteria</taxon>
        <taxon>Pseudomonadati</taxon>
        <taxon>Pseudomonadota</taxon>
        <taxon>Gammaproteobacteria</taxon>
        <taxon>Pseudomonadales</taxon>
        <taxon>Pseudomonadaceae</taxon>
        <taxon>Pseudomonas</taxon>
    </lineage>
</organism>
<dbReference type="GO" id="GO:0008360">
    <property type="term" value="P:regulation of cell shape"/>
    <property type="evidence" value="ECO:0007669"/>
    <property type="project" value="UniProtKB-KW"/>
</dbReference>
<dbReference type="InterPro" id="IPR036962">
    <property type="entry name" value="Glyco_hydro_3_N_sf"/>
</dbReference>
<evidence type="ECO:0000256" key="6">
    <source>
        <dbReference type="ARBA" id="ARBA00022984"/>
    </source>
</evidence>
<feature type="binding site" evidence="11">
    <location>
        <position position="134"/>
    </location>
    <ligand>
        <name>substrate</name>
    </ligand>
</feature>
<reference evidence="13" key="1">
    <citation type="submission" date="2014-07" db="EMBL/GenBank/DDBJ databases">
        <authorList>
            <person name="Urmite Genomes Urmite Genomes"/>
        </authorList>
    </citation>
    <scope>NUCLEOTIDE SEQUENCE</scope>
    <source>
        <strain evidence="13">12M76_air</strain>
    </source>
</reference>
<dbReference type="InterPro" id="IPR022956">
    <property type="entry name" value="Beta_hexosaminidase_bac"/>
</dbReference>
<sequence>MKHGALMLDLAGTWLTPEDRHLLRQPEVGGMILFARNTESPAQVRELVRSIRAVRADMLIAIDQEGGRVQRLRREVLRLPALGRIAASQDAEPALLAEAAAWLMATEMLACGIDISFAPVLDLDYGRSQVIGDRSLGADPQQVSQLGQAYIKGLHEAGMAATGKHFPGHGWAEADSHFDLPVDERSEAAIRESDLQPFAALATLLDGIMPAHVVYPAVDALPAGFSRRWLQDILRAELGFRGVIFSDDLTMAGAHAVGGMAQRVDAALASGCDMLLVCNDRAAAEQALVHAQRSGMQPSSRPQELLARQVVGSDYKAQPHWRQAVALLRDAGLL</sequence>
<keyword evidence="7 11" id="KW-0326">Glycosidase</keyword>
<name>A0A078MGV7_9PSED</name>
<dbReference type="GO" id="GO:0009254">
    <property type="term" value="P:peptidoglycan turnover"/>
    <property type="evidence" value="ECO:0007669"/>
    <property type="project" value="UniProtKB-UniRule"/>
</dbReference>
<dbReference type="GO" id="GO:0071555">
    <property type="term" value="P:cell wall organization"/>
    <property type="evidence" value="ECO:0007669"/>
    <property type="project" value="UniProtKB-KW"/>
</dbReference>
<evidence type="ECO:0000313" key="13">
    <source>
        <dbReference type="EMBL" id="CEA05544.1"/>
    </source>
</evidence>
<dbReference type="EC" id="3.2.1.52" evidence="11"/>
<keyword evidence="5 11" id="KW-0133">Cell shape</keyword>
<dbReference type="EMBL" id="LM997413">
    <property type="protein sequence ID" value="CEA05544.1"/>
    <property type="molecule type" value="Genomic_DNA"/>
</dbReference>
<evidence type="ECO:0000256" key="1">
    <source>
        <dbReference type="ARBA" id="ARBA00001231"/>
    </source>
</evidence>
<evidence type="ECO:0000256" key="3">
    <source>
        <dbReference type="ARBA" id="ARBA00022618"/>
    </source>
</evidence>
<evidence type="ECO:0000256" key="8">
    <source>
        <dbReference type="ARBA" id="ARBA00023306"/>
    </source>
</evidence>
<feature type="binding site" evidence="11">
    <location>
        <begin position="164"/>
        <end position="165"/>
    </location>
    <ligand>
        <name>substrate</name>
    </ligand>
</feature>
<feature type="active site" description="Proton donor/acceptor" evidence="11">
    <location>
        <position position="177"/>
    </location>
</feature>
<dbReference type="InterPro" id="IPR001764">
    <property type="entry name" value="Glyco_hydro_3_N"/>
</dbReference>
<feature type="domain" description="Glycoside hydrolase family 3 N-terminal" evidence="12">
    <location>
        <begin position="18"/>
        <end position="300"/>
    </location>
</feature>
<dbReference type="GO" id="GO:0051301">
    <property type="term" value="P:cell division"/>
    <property type="evidence" value="ECO:0007669"/>
    <property type="project" value="UniProtKB-KW"/>
</dbReference>
<keyword evidence="2 11" id="KW-0963">Cytoplasm</keyword>
<dbReference type="PANTHER" id="PTHR30480:SF13">
    <property type="entry name" value="BETA-HEXOSAMINIDASE"/>
    <property type="match status" value="1"/>
</dbReference>
<dbReference type="GO" id="GO:0004563">
    <property type="term" value="F:beta-N-acetylhexosaminidase activity"/>
    <property type="evidence" value="ECO:0007669"/>
    <property type="project" value="UniProtKB-UniRule"/>
</dbReference>
<accession>A0A078MGV7</accession>
<dbReference type="PATRIC" id="fig|1461581.3.peg.2108"/>
<gene>
    <name evidence="13" type="primary">ycfO</name>
    <name evidence="11" type="synonym">nagZ</name>
    <name evidence="13" type="ORF">BN1049_02138</name>
</gene>